<keyword evidence="3" id="KW-1185">Reference proteome</keyword>
<evidence type="ECO:0000313" key="3">
    <source>
        <dbReference type="Proteomes" id="UP000518752"/>
    </source>
</evidence>
<sequence>MATQLGYICDYTISYPLGFEYVFEPRLRSFISHCPPPKPPAMIELPHRRSASPYGLAHPNYAIFEDPDSKIVHDFRSSPQHPQHLDHNTIARSGIQEGYMQILSLLLLAVLMACMNHIVFTRLSGKEPGSHTSQFWVTVLKNVFPAAVAFLLFIGLKICLSQVALYRIQLDSYPIGVVNSMTSPPSLLNTFSTLSKSSMRASIVSFALLTAITQAVALTSLFVPGTLSVVPSPVRTQMIQVPTIDFNFVNSKQSVIRTSRTTQSLNGVSAQEISILPSQRWTQLIHRSASSNSAPGWDPPAACGTACTYAFSYLAPALNCTQLSKDDIWPGGTNISDSRLAFGPEIFCSTAQPLLAEEVTYMENFNSTMEITNLLMSGPIDPQQWTPAGAHCSYQYATYEATTTFSNNTQLSSTSVKEWHNPITFSFNDTNLGMALFSISNALAWILDGFTYYDPSSLLINGTGRAISETALFNLIGYRASEDDPDSAFSVFSLSPALEGNLSAGLQELLGNITLAFVNEQMATASVEASVLPNSTQYQYVGWRLGLIYGIVFGFSLVVIYYGLFCLQKNRTVAVFDLQHILEMTATSNRLHESAAHPTFSSTLVSGAFTSESDGSQRRIVLEVSDYSNRAGRHLRRTSHH</sequence>
<dbReference type="AlphaFoldDB" id="A0A8H5D522"/>
<evidence type="ECO:0000313" key="2">
    <source>
        <dbReference type="EMBL" id="KAF5353655.1"/>
    </source>
</evidence>
<dbReference type="OrthoDB" id="3158487at2759"/>
<reference evidence="2 3" key="1">
    <citation type="journal article" date="2020" name="ISME J.">
        <title>Uncovering the hidden diversity of litter-decomposition mechanisms in mushroom-forming fungi.</title>
        <authorList>
            <person name="Floudas D."/>
            <person name="Bentzer J."/>
            <person name="Ahren D."/>
            <person name="Johansson T."/>
            <person name="Persson P."/>
            <person name="Tunlid A."/>
        </authorList>
    </citation>
    <scope>NUCLEOTIDE SEQUENCE [LARGE SCALE GENOMIC DNA]</scope>
    <source>
        <strain evidence="2 3">CBS 406.79</strain>
    </source>
</reference>
<keyword evidence="1" id="KW-1133">Transmembrane helix</keyword>
<dbReference type="EMBL" id="JAACJN010000267">
    <property type="protein sequence ID" value="KAF5353655.1"/>
    <property type="molecule type" value="Genomic_DNA"/>
</dbReference>
<feature type="transmembrane region" description="Helical" evidence="1">
    <location>
        <begin position="102"/>
        <end position="123"/>
    </location>
</feature>
<evidence type="ECO:0000256" key="1">
    <source>
        <dbReference type="SAM" id="Phobius"/>
    </source>
</evidence>
<gene>
    <name evidence="2" type="ORF">D9757_013176</name>
</gene>
<proteinExistence type="predicted"/>
<dbReference type="Proteomes" id="UP000518752">
    <property type="component" value="Unassembled WGS sequence"/>
</dbReference>
<feature type="transmembrane region" description="Helical" evidence="1">
    <location>
        <begin position="143"/>
        <end position="166"/>
    </location>
</feature>
<feature type="transmembrane region" description="Helical" evidence="1">
    <location>
        <begin position="541"/>
        <end position="564"/>
    </location>
</feature>
<comment type="caution">
    <text evidence="2">The sequence shown here is derived from an EMBL/GenBank/DDBJ whole genome shotgun (WGS) entry which is preliminary data.</text>
</comment>
<accession>A0A8H5D522</accession>
<feature type="transmembrane region" description="Helical" evidence="1">
    <location>
        <begin position="203"/>
        <end position="223"/>
    </location>
</feature>
<keyword evidence="1" id="KW-0472">Membrane</keyword>
<keyword evidence="1" id="KW-0812">Transmembrane</keyword>
<protein>
    <submittedName>
        <fullName evidence="2">Uncharacterized protein</fullName>
    </submittedName>
</protein>
<name>A0A8H5D522_9AGAR</name>
<organism evidence="2 3">
    <name type="scientific">Collybiopsis confluens</name>
    <dbReference type="NCBI Taxonomy" id="2823264"/>
    <lineage>
        <taxon>Eukaryota</taxon>
        <taxon>Fungi</taxon>
        <taxon>Dikarya</taxon>
        <taxon>Basidiomycota</taxon>
        <taxon>Agaricomycotina</taxon>
        <taxon>Agaricomycetes</taxon>
        <taxon>Agaricomycetidae</taxon>
        <taxon>Agaricales</taxon>
        <taxon>Marasmiineae</taxon>
        <taxon>Omphalotaceae</taxon>
        <taxon>Collybiopsis</taxon>
    </lineage>
</organism>